<evidence type="ECO:0000313" key="4">
    <source>
        <dbReference type="Proteomes" id="UP000724686"/>
    </source>
</evidence>
<dbReference type="InterPro" id="IPR050061">
    <property type="entry name" value="MurCDEF_pg_biosynth"/>
</dbReference>
<feature type="transmembrane region" description="Helical" evidence="1">
    <location>
        <begin position="6"/>
        <end position="22"/>
    </location>
</feature>
<dbReference type="PANTHER" id="PTHR43445:SF1">
    <property type="entry name" value="PGA SYNTHASE CAPB"/>
    <property type="match status" value="1"/>
</dbReference>
<dbReference type="NCBIfam" id="TIGR04012">
    <property type="entry name" value="poly_gGlu_PgsB"/>
    <property type="match status" value="1"/>
</dbReference>
<dbReference type="InterPro" id="IPR008337">
    <property type="entry name" value="Capsule_biosynth_CapB"/>
</dbReference>
<comment type="caution">
    <text evidence="3">The sequence shown here is derived from an EMBL/GenBank/DDBJ whole genome shotgun (WGS) entry which is preliminary data.</text>
</comment>
<dbReference type="InterPro" id="IPR036565">
    <property type="entry name" value="Mur-like_cat_sf"/>
</dbReference>
<accession>A0ABS2UDG4</accession>
<feature type="domain" description="Mur ligase central" evidence="2">
    <location>
        <begin position="39"/>
        <end position="156"/>
    </location>
</feature>
<keyword evidence="4" id="KW-1185">Reference proteome</keyword>
<dbReference type="Pfam" id="PF08245">
    <property type="entry name" value="Mur_ligase_M"/>
    <property type="match status" value="1"/>
</dbReference>
<dbReference type="InterPro" id="IPR013221">
    <property type="entry name" value="Mur_ligase_cen"/>
</dbReference>
<protein>
    <submittedName>
        <fullName evidence="3">Poly-gamma-glutamate synthase PgsB</fullName>
    </submittedName>
</protein>
<dbReference type="PRINTS" id="PR01758">
    <property type="entry name" value="CAPSULEPROTB"/>
</dbReference>
<keyword evidence="1" id="KW-0812">Transmembrane</keyword>
<dbReference type="RefSeq" id="WP_205280449.1">
    <property type="nucleotide sequence ID" value="NZ_JAFFPU010000056.1"/>
</dbReference>
<dbReference type="Gene3D" id="3.40.1190.10">
    <property type="entry name" value="Mur-like, catalytic domain"/>
    <property type="match status" value="1"/>
</dbReference>
<dbReference type="SUPFAM" id="SSF53623">
    <property type="entry name" value="MurD-like peptide ligases, catalytic domain"/>
    <property type="match status" value="1"/>
</dbReference>
<name>A0ABS2UDG4_9LEPT</name>
<proteinExistence type="predicted"/>
<evidence type="ECO:0000256" key="1">
    <source>
        <dbReference type="SAM" id="Phobius"/>
    </source>
</evidence>
<dbReference type="PANTHER" id="PTHR43445">
    <property type="entry name" value="UDP-N-ACETYLMURAMATE--L-ALANINE LIGASE-RELATED"/>
    <property type="match status" value="1"/>
</dbReference>
<evidence type="ECO:0000313" key="3">
    <source>
        <dbReference type="EMBL" id="MBM9578412.1"/>
    </source>
</evidence>
<gene>
    <name evidence="3" type="primary">pgsB</name>
    <name evidence="3" type="ORF">JWG45_14780</name>
</gene>
<dbReference type="EMBL" id="JAFFPU010000056">
    <property type="protein sequence ID" value="MBM9578412.1"/>
    <property type="molecule type" value="Genomic_DNA"/>
</dbReference>
<sequence>MFFSISILSVSFLLFVVFLFLEKKKHSDSLARIPIRIHVNGTRGKSSVTRLIHSILVEAGWNVFAKTTGSAASLLFPDRSEKRIFRNKVSISEQITFLNFIAKNKPRAVVVECMAVQPQYQKDSESILLNATHTVITNIRPDHGEYSNSKEEIRNGFLLTIPKNGILLYGRSLENLDWTTPAKQKNTDAILGVPKISEEYIQKIASSLRYPEHIENIEIAVALCENLGLKKNEILKGIFKTNPDPGALEIREFSFRESKQIFVFAFAANDTISWEKILLSVERETSSVRVNVVFTSKKERPVRTKEFASYLSKISNLDTIYFFGTGYRLFTSIYTGNARVLSVKKTDSIQWDSNIQNSNIWIGAGNFEGEGRVWLRNQILSLEKMREKEWKS</sequence>
<evidence type="ECO:0000259" key="2">
    <source>
        <dbReference type="Pfam" id="PF08245"/>
    </source>
</evidence>
<organism evidence="3 4">
    <name type="scientific">Leptospira ainlahdjerensis</name>
    <dbReference type="NCBI Taxonomy" id="2810033"/>
    <lineage>
        <taxon>Bacteria</taxon>
        <taxon>Pseudomonadati</taxon>
        <taxon>Spirochaetota</taxon>
        <taxon>Spirochaetia</taxon>
        <taxon>Leptospirales</taxon>
        <taxon>Leptospiraceae</taxon>
        <taxon>Leptospira</taxon>
    </lineage>
</organism>
<keyword evidence="1" id="KW-0472">Membrane</keyword>
<keyword evidence="1" id="KW-1133">Transmembrane helix</keyword>
<dbReference type="Proteomes" id="UP000724686">
    <property type="component" value="Unassembled WGS sequence"/>
</dbReference>
<reference evidence="3 4" key="1">
    <citation type="submission" date="2021-02" db="EMBL/GenBank/DDBJ databases">
        <title>Leptospira ainlahdjerensis sp. nov., Leptospira ainazelensis sp. nov., Leptospira abararensis sp. nov. and Leptospira chreensis sp. nov., four new species isolated from water sources in Algeria.</title>
        <authorList>
            <person name="Amara Korba A."/>
            <person name="Kainiu M."/>
            <person name="Vincent A.T."/>
            <person name="Mariet J.-F."/>
            <person name="Veyrier F.J."/>
            <person name="Goarant C."/>
            <person name="Picardeau M."/>
        </authorList>
    </citation>
    <scope>NUCLEOTIDE SEQUENCE [LARGE SCALE GENOMIC DNA]</scope>
    <source>
        <strain evidence="3 4">201903070</strain>
    </source>
</reference>